<dbReference type="CDD" id="cd01167">
    <property type="entry name" value="bac_FRK"/>
    <property type="match status" value="1"/>
</dbReference>
<evidence type="ECO:0000313" key="6">
    <source>
        <dbReference type="Proteomes" id="UP001142057"/>
    </source>
</evidence>
<dbReference type="InterPro" id="IPR029056">
    <property type="entry name" value="Ribokinase-like"/>
</dbReference>
<evidence type="ECO:0000256" key="3">
    <source>
        <dbReference type="ARBA" id="ARBA00022777"/>
    </source>
</evidence>
<evidence type="ECO:0000256" key="2">
    <source>
        <dbReference type="ARBA" id="ARBA00022679"/>
    </source>
</evidence>
<dbReference type="Proteomes" id="UP001142057">
    <property type="component" value="Unassembled WGS sequence"/>
</dbReference>
<protein>
    <submittedName>
        <fullName evidence="5">Carbohydrate kinase</fullName>
    </submittedName>
</protein>
<dbReference type="PANTHER" id="PTHR43085">
    <property type="entry name" value="HEXOKINASE FAMILY MEMBER"/>
    <property type="match status" value="1"/>
</dbReference>
<dbReference type="InterPro" id="IPR011611">
    <property type="entry name" value="PfkB_dom"/>
</dbReference>
<evidence type="ECO:0000256" key="1">
    <source>
        <dbReference type="ARBA" id="ARBA00010688"/>
    </source>
</evidence>
<comment type="similarity">
    <text evidence="1">Belongs to the carbohydrate kinase PfkB family.</text>
</comment>
<name>A0ABT2IBU1_9FLAO</name>
<accession>A0ABT2IBU1</accession>
<dbReference type="GO" id="GO:0016301">
    <property type="term" value="F:kinase activity"/>
    <property type="evidence" value="ECO:0007669"/>
    <property type="project" value="UniProtKB-KW"/>
</dbReference>
<keyword evidence="6" id="KW-1185">Reference proteome</keyword>
<proteinExistence type="inferred from homology"/>
<dbReference type="RefSeq" id="WP_259826662.1">
    <property type="nucleotide sequence ID" value="NZ_JANZQH010000001.1"/>
</dbReference>
<evidence type="ECO:0000259" key="4">
    <source>
        <dbReference type="Pfam" id="PF00294"/>
    </source>
</evidence>
<dbReference type="SUPFAM" id="SSF53613">
    <property type="entry name" value="Ribokinase-like"/>
    <property type="match status" value="1"/>
</dbReference>
<dbReference type="InterPro" id="IPR050306">
    <property type="entry name" value="PfkB_Carbo_kinase"/>
</dbReference>
<organism evidence="5 6">
    <name type="scientific">Chryseobacterium pyrolae</name>
    <dbReference type="NCBI Taxonomy" id="2987481"/>
    <lineage>
        <taxon>Bacteria</taxon>
        <taxon>Pseudomonadati</taxon>
        <taxon>Bacteroidota</taxon>
        <taxon>Flavobacteriia</taxon>
        <taxon>Flavobacteriales</taxon>
        <taxon>Weeksellaceae</taxon>
        <taxon>Chryseobacterium group</taxon>
        <taxon>Chryseobacterium</taxon>
    </lineage>
</organism>
<dbReference type="Gene3D" id="3.40.1190.20">
    <property type="match status" value="1"/>
</dbReference>
<dbReference type="PANTHER" id="PTHR43085:SF57">
    <property type="entry name" value="CARBOHYDRATE KINASE PFKB DOMAIN-CONTAINING PROTEIN"/>
    <property type="match status" value="1"/>
</dbReference>
<keyword evidence="3 5" id="KW-0418">Kinase</keyword>
<feature type="domain" description="Carbohydrate kinase PfkB" evidence="4">
    <location>
        <begin position="14"/>
        <end position="289"/>
    </location>
</feature>
<dbReference type="Pfam" id="PF00294">
    <property type="entry name" value="PfkB"/>
    <property type="match status" value="1"/>
</dbReference>
<comment type="caution">
    <text evidence="5">The sequence shown here is derived from an EMBL/GenBank/DDBJ whole genome shotgun (WGS) entry which is preliminary data.</text>
</comment>
<reference evidence="5" key="1">
    <citation type="submission" date="2022-08" db="EMBL/GenBank/DDBJ databases">
        <title>Chryseobacterium antibioticum,isolated from the rhizosphere soil of Pyrola in Tibet.</title>
        <authorList>
            <person name="Kan Y."/>
        </authorList>
    </citation>
    <scope>NUCLEOTIDE SEQUENCE</scope>
    <source>
        <strain evidence="5">Pc2-12</strain>
    </source>
</reference>
<evidence type="ECO:0000313" key="5">
    <source>
        <dbReference type="EMBL" id="MCT2406083.1"/>
    </source>
</evidence>
<keyword evidence="2" id="KW-0808">Transferase</keyword>
<dbReference type="EMBL" id="JANZQH010000001">
    <property type="protein sequence ID" value="MCT2406083.1"/>
    <property type="molecule type" value="Genomic_DNA"/>
</dbReference>
<sequence>MFKQTNLKIVSFGEILYDVFGEEKKVGGAPLNLALRTRSFGFETTIISAVGEDKNGEDLKKYIEENGVGINNVITDPDHETGWVQVHLNERGSATYEIKFPSAWDFIKNNESIQNTVLEADIFFFGSLACRNEVSRHTLFELLHSNLGMYKIFDVNLRAPHYTIALLKQLMDESDFIKFNDEEILEIANELGFQSSNLEENVQFIAQITNSKGICVTRGKHGSILLWEGTFYYHNGFIVKVVDTVGAGDSYLATLITSLLTDGNPQKALDYASAVGAIVASHPGANPDIENSAIADFLKKDITEQ</sequence>
<gene>
    <name evidence="5" type="ORF">NZD88_00765</name>
</gene>